<name>A0AAE0AT70_9ROSI</name>
<organism evidence="1 2">
    <name type="scientific">Dipteronia sinensis</name>
    <dbReference type="NCBI Taxonomy" id="43782"/>
    <lineage>
        <taxon>Eukaryota</taxon>
        <taxon>Viridiplantae</taxon>
        <taxon>Streptophyta</taxon>
        <taxon>Embryophyta</taxon>
        <taxon>Tracheophyta</taxon>
        <taxon>Spermatophyta</taxon>
        <taxon>Magnoliopsida</taxon>
        <taxon>eudicotyledons</taxon>
        <taxon>Gunneridae</taxon>
        <taxon>Pentapetalae</taxon>
        <taxon>rosids</taxon>
        <taxon>malvids</taxon>
        <taxon>Sapindales</taxon>
        <taxon>Sapindaceae</taxon>
        <taxon>Hippocastanoideae</taxon>
        <taxon>Acereae</taxon>
        <taxon>Dipteronia</taxon>
    </lineage>
</organism>
<evidence type="ECO:0000313" key="1">
    <source>
        <dbReference type="EMBL" id="KAK3223771.1"/>
    </source>
</evidence>
<sequence>MKLSGCARKIEVWSKEKIGSLGKLISSKREELEALIRSRSDWLAAGDRNSRKFTDEKGISETVCNFLDDLFTSSSPFVEDFGLCSDGITGGVGLDMRHELERCLLLRKCGWQFSV</sequence>
<evidence type="ECO:0000313" key="2">
    <source>
        <dbReference type="Proteomes" id="UP001281410"/>
    </source>
</evidence>
<accession>A0AAE0AT70</accession>
<keyword evidence="2" id="KW-1185">Reference proteome</keyword>
<proteinExistence type="predicted"/>
<comment type="caution">
    <text evidence="1">The sequence shown here is derived from an EMBL/GenBank/DDBJ whole genome shotgun (WGS) entry which is preliminary data.</text>
</comment>
<reference evidence="1" key="1">
    <citation type="journal article" date="2023" name="Plant J.">
        <title>Genome sequences and population genomics provide insights into the demographic history, inbreeding, and mutation load of two 'living fossil' tree species of Dipteronia.</title>
        <authorList>
            <person name="Feng Y."/>
            <person name="Comes H.P."/>
            <person name="Chen J."/>
            <person name="Zhu S."/>
            <person name="Lu R."/>
            <person name="Zhang X."/>
            <person name="Li P."/>
            <person name="Qiu J."/>
            <person name="Olsen K.M."/>
            <person name="Qiu Y."/>
        </authorList>
    </citation>
    <scope>NUCLEOTIDE SEQUENCE</scope>
    <source>
        <strain evidence="1">NBL</strain>
    </source>
</reference>
<protein>
    <submittedName>
        <fullName evidence="1">Uncharacterized protein</fullName>
    </submittedName>
</protein>
<gene>
    <name evidence="1" type="ORF">Dsin_010796</name>
</gene>
<dbReference type="Proteomes" id="UP001281410">
    <property type="component" value="Unassembled WGS sequence"/>
</dbReference>
<dbReference type="AlphaFoldDB" id="A0AAE0AT70"/>
<dbReference type="EMBL" id="JANJYJ010000003">
    <property type="protein sequence ID" value="KAK3223771.1"/>
    <property type="molecule type" value="Genomic_DNA"/>
</dbReference>